<gene>
    <name evidence="3" type="ORF">HU738_025500</name>
    <name evidence="2" type="ORF">HU738_25410</name>
</gene>
<reference evidence="2" key="2">
    <citation type="submission" date="2020-07" db="EMBL/GenBank/DDBJ databases">
        <authorList>
            <person name="Lood C."/>
            <person name="Girard L."/>
        </authorList>
    </citation>
    <scope>NUCLEOTIDE SEQUENCE</scope>
    <source>
        <strain evidence="2">RW4S2</strain>
    </source>
</reference>
<reference evidence="3" key="3">
    <citation type="submission" date="2021-06" db="EMBL/GenBank/DDBJ databases">
        <title>Updating the genus Pseudomonas: Description of 43 new species and partition of the Pseudomonas putida group.</title>
        <authorList>
            <person name="Girard L."/>
            <person name="Lood C."/>
            <person name="Vandamme P."/>
            <person name="Rokni-Zadeh H."/>
            <person name="Van Noort V."/>
            <person name="Hofte M."/>
            <person name="Lavigne R."/>
            <person name="De Mot R."/>
        </authorList>
    </citation>
    <scope>NUCLEOTIDE SEQUENCE</scope>
    <source>
        <strain evidence="3">RW4S2</strain>
    </source>
</reference>
<feature type="domain" description="DUF6708" evidence="1">
    <location>
        <begin position="3"/>
        <end position="136"/>
    </location>
</feature>
<dbReference type="EMBL" id="JABWRP020000036">
    <property type="protein sequence ID" value="MBV4544415.1"/>
    <property type="molecule type" value="Genomic_DNA"/>
</dbReference>
<dbReference type="Proteomes" id="UP000628137">
    <property type="component" value="Unassembled WGS sequence"/>
</dbReference>
<keyword evidence="4" id="KW-1185">Reference proteome</keyword>
<name>A0A923GP55_9PSED</name>
<accession>A0A923GP55</accession>
<proteinExistence type="predicted"/>
<evidence type="ECO:0000313" key="2">
    <source>
        <dbReference type="EMBL" id="MBC3473902.1"/>
    </source>
</evidence>
<evidence type="ECO:0000259" key="1">
    <source>
        <dbReference type="Pfam" id="PF20455"/>
    </source>
</evidence>
<dbReference type="AlphaFoldDB" id="A0A923GP55"/>
<dbReference type="InterPro" id="IPR046554">
    <property type="entry name" value="DUF6708"/>
</dbReference>
<sequence>MLLVPHIRMDIEQPRDEPIRFNRKRRKVYFYQYRTDLFHPFSIKRWGIKPVVYNWDDLTAEAYRLYAPMGYGGLMEKVMISICMPGTNEVIDRVLFADSIEVGEQYWAIVRLFMQQGPEALPDFVHSPWDWNEGIHSNPFDQRAPKVQWPAEMDLESRTAPTSPKKQR</sequence>
<comment type="caution">
    <text evidence="2">The sequence shown here is derived from an EMBL/GenBank/DDBJ whole genome shotgun (WGS) entry which is preliminary data.</text>
</comment>
<organism evidence="2">
    <name type="scientific">Pseudomonas vlassakiae</name>
    <dbReference type="NCBI Taxonomy" id="485888"/>
    <lineage>
        <taxon>Bacteria</taxon>
        <taxon>Pseudomonadati</taxon>
        <taxon>Pseudomonadota</taxon>
        <taxon>Gammaproteobacteria</taxon>
        <taxon>Pseudomonadales</taxon>
        <taxon>Pseudomonadaceae</taxon>
        <taxon>Pseudomonas</taxon>
    </lineage>
</organism>
<reference evidence="2 4" key="1">
    <citation type="journal article" date="2020" name="Microorganisms">
        <title>Reliable Identification of Environmental Pseudomonas Isolates Using the rpoD Gene.</title>
        <authorList>
            <consortium name="The Broad Institute Genome Sequencing Platform"/>
            <person name="Girard L."/>
            <person name="Lood C."/>
            <person name="Rokni-Zadeh H."/>
            <person name="van Noort V."/>
            <person name="Lavigne R."/>
            <person name="De Mot R."/>
        </authorList>
    </citation>
    <scope>NUCLEOTIDE SEQUENCE</scope>
    <source>
        <strain evidence="2 4">RW4S2</strain>
    </source>
</reference>
<evidence type="ECO:0000313" key="3">
    <source>
        <dbReference type="EMBL" id="MBV4544415.1"/>
    </source>
</evidence>
<evidence type="ECO:0000313" key="4">
    <source>
        <dbReference type="Proteomes" id="UP000628137"/>
    </source>
</evidence>
<dbReference type="Pfam" id="PF20455">
    <property type="entry name" value="DUF6708"/>
    <property type="match status" value="1"/>
</dbReference>
<dbReference type="EMBL" id="JABWRP010000041">
    <property type="protein sequence ID" value="MBC3473902.1"/>
    <property type="molecule type" value="Genomic_DNA"/>
</dbReference>
<protein>
    <recommendedName>
        <fullName evidence="1">DUF6708 domain-containing protein</fullName>
    </recommendedName>
</protein>